<feature type="compositionally biased region" description="Polar residues" evidence="6">
    <location>
        <begin position="1"/>
        <end position="18"/>
    </location>
</feature>
<dbReference type="PANTHER" id="PTHR13546:SF15">
    <property type="entry name" value="CCDC85"/>
    <property type="match status" value="1"/>
</dbReference>
<dbReference type="GO" id="GO:0005912">
    <property type="term" value="C:adherens junction"/>
    <property type="evidence" value="ECO:0007669"/>
    <property type="project" value="UniProtKB-SubCell"/>
</dbReference>
<keyword evidence="7" id="KW-1185">Reference proteome</keyword>
<dbReference type="PANTHER" id="PTHR13546">
    <property type="entry name" value="RE60986P"/>
    <property type="match status" value="1"/>
</dbReference>
<dbReference type="AlphaFoldDB" id="A0A0N4ZQG3"/>
<comment type="similarity">
    <text evidence="2">Belongs to the CCDC85 family.</text>
</comment>
<evidence type="ECO:0000256" key="1">
    <source>
        <dbReference type="ARBA" id="ARBA00004536"/>
    </source>
</evidence>
<feature type="region of interest" description="Disordered" evidence="6">
    <location>
        <begin position="1"/>
        <end position="28"/>
    </location>
</feature>
<feature type="coiled-coil region" evidence="5">
    <location>
        <begin position="72"/>
        <end position="99"/>
    </location>
</feature>
<protein>
    <submittedName>
        <fullName evidence="8">PH domain-containing protein</fullName>
    </submittedName>
</protein>
<organism evidence="7 8">
    <name type="scientific">Parastrongyloides trichosuri</name>
    <name type="common">Possum-specific nematode worm</name>
    <dbReference type="NCBI Taxonomy" id="131310"/>
    <lineage>
        <taxon>Eukaryota</taxon>
        <taxon>Metazoa</taxon>
        <taxon>Ecdysozoa</taxon>
        <taxon>Nematoda</taxon>
        <taxon>Chromadorea</taxon>
        <taxon>Rhabditida</taxon>
        <taxon>Tylenchina</taxon>
        <taxon>Panagrolaimomorpha</taxon>
        <taxon>Strongyloidoidea</taxon>
        <taxon>Strongyloididae</taxon>
        <taxon>Parastrongyloides</taxon>
    </lineage>
</organism>
<dbReference type="Pfam" id="PF10226">
    <property type="entry name" value="CCDC85"/>
    <property type="match status" value="1"/>
</dbReference>
<dbReference type="WBParaSite" id="PTRK_0001076100.1">
    <property type="protein sequence ID" value="PTRK_0001076100.1"/>
    <property type="gene ID" value="PTRK_0001076100"/>
</dbReference>
<evidence type="ECO:0000313" key="7">
    <source>
        <dbReference type="Proteomes" id="UP000038045"/>
    </source>
</evidence>
<evidence type="ECO:0000256" key="4">
    <source>
        <dbReference type="ARBA" id="ARBA00023054"/>
    </source>
</evidence>
<feature type="compositionally biased region" description="Low complexity" evidence="6">
    <location>
        <begin position="19"/>
        <end position="28"/>
    </location>
</feature>
<name>A0A0N4ZQG3_PARTI</name>
<proteinExistence type="inferred from homology"/>
<accession>A0A0N4ZQG3</accession>
<sequence length="574" mass="66506">MSSPSSTISSNDLTSPFQSISTSSSSPSSIINIDKIYQRLNLLEYENQKLMESHGMLVNESNRRSEIQIMEMARLRKKINETEAINEELKALCTMFEKETKKSRQIIKEKDKINIYSSNLIKNELEILKEKIKNLSYINEQLMIENDELKKLCLYLDNQRFDVINYYESLSSIINKENQNNDIVNGKENNRRMDKDNRIEMLTKEMQTSVCLMKEQEEDEKNDNNIDEGITNSNDSICNSDNIKNNDLFEYIHSLENRINHLEMGPNKVLTNVSSEFDSVDEENDLIRVSPLLMEKKYQRNGICQIKILSEVPVDEGANYDNNIMNSSIENEQHYDSIVYNNICKNDSDSLTNNFMRFLNKIEENDEGSDLTKNIDSSFTFDIPPPMADISESIGRLSFCSTSNNSLNSIINSPNHIQLSQNKFHHQPYHPSVEYHYENLSLSSPVYTPIIGKMNKNNENIGNETFNKAHTSLRFRQPNTSNRRSVSMNIDYRKPITENYCEKNCIPPVRLRTGHLQNNSSPIYMKSNDEDKQLLQRACQLQFQKKFNNKIRKDTTKILFDQKSGNIKAELTAI</sequence>
<keyword evidence="3" id="KW-0965">Cell junction</keyword>
<reference evidence="8" key="1">
    <citation type="submission" date="2017-02" db="UniProtKB">
        <authorList>
            <consortium name="WormBaseParasite"/>
        </authorList>
    </citation>
    <scope>IDENTIFICATION</scope>
</reference>
<evidence type="ECO:0000313" key="8">
    <source>
        <dbReference type="WBParaSite" id="PTRK_0001076100.1"/>
    </source>
</evidence>
<dbReference type="STRING" id="131310.A0A0N4ZQG3"/>
<keyword evidence="4 5" id="KW-0175">Coiled coil</keyword>
<comment type="subcellular location">
    <subcellularLocation>
        <location evidence="1">Cell junction</location>
        <location evidence="1">Adherens junction</location>
    </subcellularLocation>
</comment>
<dbReference type="InterPro" id="IPR019359">
    <property type="entry name" value="CCDC85"/>
</dbReference>
<evidence type="ECO:0000256" key="2">
    <source>
        <dbReference type="ARBA" id="ARBA00009052"/>
    </source>
</evidence>
<evidence type="ECO:0000256" key="5">
    <source>
        <dbReference type="SAM" id="Coils"/>
    </source>
</evidence>
<evidence type="ECO:0000256" key="3">
    <source>
        <dbReference type="ARBA" id="ARBA00022949"/>
    </source>
</evidence>
<evidence type="ECO:0000256" key="6">
    <source>
        <dbReference type="SAM" id="MobiDB-lite"/>
    </source>
</evidence>
<dbReference type="Proteomes" id="UP000038045">
    <property type="component" value="Unplaced"/>
</dbReference>